<dbReference type="SMART" id="SM00342">
    <property type="entry name" value="HTH_ARAC"/>
    <property type="match status" value="1"/>
</dbReference>
<accession>A0A7U7EQ62</accession>
<protein>
    <submittedName>
        <fullName evidence="7">HTH-type transcriptional regulator NimR</fullName>
    </submittedName>
</protein>
<keyword evidence="2" id="KW-0805">Transcription regulation</keyword>
<dbReference type="PANTHER" id="PTHR11019">
    <property type="entry name" value="HTH-TYPE TRANSCRIPTIONAL REGULATOR NIMR"/>
    <property type="match status" value="1"/>
</dbReference>
<dbReference type="Proteomes" id="UP000583387">
    <property type="component" value="Unassembled WGS sequence"/>
</dbReference>
<dbReference type="InterPro" id="IPR011051">
    <property type="entry name" value="RmlC_Cupin_sf"/>
</dbReference>
<keyword evidence="3" id="KW-0238">DNA-binding</keyword>
<sequence>MPRTTRTPGRYEPTPRRPPSAVEPVTVNLRRAPAASETAWHNHPWGQLIFAVSGTLRLATADAAWVVPPYRAIWIPPRVEHQAAILSDADFRTLYVDTGTSPLPLDACRVMDVSPLMGALIEALADPEPPAEPRRGLILALLVEEMRLARPLALGLSLPQDRRLLSLCQALIEEPAADLSLARWAERVGASERTLTRLFRNELGMGFAAWRQQLRLSHAATLIAQGQRLGEVAGQLGYANPSAFSAMFKRAFGSPPSRFFRQQE</sequence>
<keyword evidence="1" id="KW-0678">Repressor</keyword>
<gene>
    <name evidence="7" type="primary">nimR_2</name>
    <name evidence="7" type="ORF">PSEWESI4_03454</name>
</gene>
<name>A0A7U7EQ62_9GAMM</name>
<dbReference type="CDD" id="cd06124">
    <property type="entry name" value="cupin_NimR-like_N"/>
    <property type="match status" value="1"/>
</dbReference>
<dbReference type="InterPro" id="IPR014710">
    <property type="entry name" value="RmlC-like_jellyroll"/>
</dbReference>
<evidence type="ECO:0000256" key="5">
    <source>
        <dbReference type="SAM" id="MobiDB-lite"/>
    </source>
</evidence>
<dbReference type="InterPro" id="IPR018060">
    <property type="entry name" value="HTH_AraC"/>
</dbReference>
<dbReference type="GO" id="GO:0043565">
    <property type="term" value="F:sequence-specific DNA binding"/>
    <property type="evidence" value="ECO:0007669"/>
    <property type="project" value="InterPro"/>
</dbReference>
<dbReference type="PROSITE" id="PS01124">
    <property type="entry name" value="HTH_ARAC_FAMILY_2"/>
    <property type="match status" value="1"/>
</dbReference>
<organism evidence="7 8">
    <name type="scientific">Zestomonas carbonaria</name>
    <dbReference type="NCBI Taxonomy" id="2762745"/>
    <lineage>
        <taxon>Bacteria</taxon>
        <taxon>Pseudomonadati</taxon>
        <taxon>Pseudomonadota</taxon>
        <taxon>Gammaproteobacteria</taxon>
        <taxon>Pseudomonadales</taxon>
        <taxon>Pseudomonadaceae</taxon>
        <taxon>Zestomonas</taxon>
    </lineage>
</organism>
<dbReference type="Pfam" id="PF12833">
    <property type="entry name" value="HTH_18"/>
    <property type="match status" value="1"/>
</dbReference>
<feature type="region of interest" description="Disordered" evidence="5">
    <location>
        <begin position="1"/>
        <end position="22"/>
    </location>
</feature>
<dbReference type="EMBL" id="CAJFCI010000071">
    <property type="protein sequence ID" value="CAD5109158.1"/>
    <property type="molecule type" value="Genomic_DNA"/>
</dbReference>
<reference evidence="7 8" key="1">
    <citation type="submission" date="2020-08" db="EMBL/GenBank/DDBJ databases">
        <authorList>
            <person name="Criscuolo A."/>
        </authorList>
    </citation>
    <scope>NUCLEOTIDE SEQUENCE [LARGE SCALE GENOMIC DNA]</scope>
    <source>
        <strain evidence="7">CIP111764</strain>
    </source>
</reference>
<evidence type="ECO:0000313" key="7">
    <source>
        <dbReference type="EMBL" id="CAD5109158.1"/>
    </source>
</evidence>
<evidence type="ECO:0000256" key="4">
    <source>
        <dbReference type="ARBA" id="ARBA00023163"/>
    </source>
</evidence>
<dbReference type="GO" id="GO:0003700">
    <property type="term" value="F:DNA-binding transcription factor activity"/>
    <property type="evidence" value="ECO:0007669"/>
    <property type="project" value="InterPro"/>
</dbReference>
<dbReference type="SUPFAM" id="SSF51182">
    <property type="entry name" value="RmlC-like cupins"/>
    <property type="match status" value="1"/>
</dbReference>
<dbReference type="Gene3D" id="1.10.10.60">
    <property type="entry name" value="Homeodomain-like"/>
    <property type="match status" value="2"/>
</dbReference>
<dbReference type="PANTHER" id="PTHR11019:SF159">
    <property type="entry name" value="TRANSCRIPTIONAL REGULATOR-RELATED"/>
    <property type="match status" value="1"/>
</dbReference>
<evidence type="ECO:0000256" key="3">
    <source>
        <dbReference type="ARBA" id="ARBA00023125"/>
    </source>
</evidence>
<evidence type="ECO:0000313" key="8">
    <source>
        <dbReference type="Proteomes" id="UP000583387"/>
    </source>
</evidence>
<dbReference type="Pfam" id="PF07883">
    <property type="entry name" value="Cupin_2"/>
    <property type="match status" value="1"/>
</dbReference>
<keyword evidence="8" id="KW-1185">Reference proteome</keyword>
<dbReference type="SUPFAM" id="SSF46689">
    <property type="entry name" value="Homeodomain-like"/>
    <property type="match status" value="1"/>
</dbReference>
<evidence type="ECO:0000256" key="1">
    <source>
        <dbReference type="ARBA" id="ARBA00022491"/>
    </source>
</evidence>
<dbReference type="RefSeq" id="WP_187672468.1">
    <property type="nucleotide sequence ID" value="NZ_CAJFCI010000071.1"/>
</dbReference>
<dbReference type="InterPro" id="IPR009057">
    <property type="entry name" value="Homeodomain-like_sf"/>
</dbReference>
<dbReference type="Gene3D" id="2.60.120.10">
    <property type="entry name" value="Jelly Rolls"/>
    <property type="match status" value="1"/>
</dbReference>
<keyword evidence="4" id="KW-0804">Transcription</keyword>
<feature type="domain" description="HTH araC/xylS-type" evidence="6">
    <location>
        <begin position="162"/>
        <end position="262"/>
    </location>
</feature>
<comment type="caution">
    <text evidence="7">The sequence shown here is derived from an EMBL/GenBank/DDBJ whole genome shotgun (WGS) entry which is preliminary data.</text>
</comment>
<dbReference type="InterPro" id="IPR013096">
    <property type="entry name" value="Cupin_2"/>
</dbReference>
<dbReference type="FunFam" id="1.10.10.60:FF:000132">
    <property type="entry name" value="AraC family transcriptional regulator"/>
    <property type="match status" value="1"/>
</dbReference>
<proteinExistence type="predicted"/>
<evidence type="ECO:0000256" key="2">
    <source>
        <dbReference type="ARBA" id="ARBA00023015"/>
    </source>
</evidence>
<dbReference type="AlphaFoldDB" id="A0A7U7EQ62"/>
<evidence type="ECO:0000259" key="6">
    <source>
        <dbReference type="PROSITE" id="PS01124"/>
    </source>
</evidence>